<dbReference type="AlphaFoldDB" id="A0A382BSW6"/>
<organism evidence="1">
    <name type="scientific">marine metagenome</name>
    <dbReference type="NCBI Taxonomy" id="408172"/>
    <lineage>
        <taxon>unclassified sequences</taxon>
        <taxon>metagenomes</taxon>
        <taxon>ecological metagenomes</taxon>
    </lineage>
</organism>
<sequence length="126" mass="14796">MIDFISRHTRFIFPVCLILIFSSCQEDPARHLNLGNWYLQRGLLDEAIMEYREVSRLYSGDQSQLKRDEFQVLGKAHLKLAIAYTKKGWWEYALSEAKRSFDISPNKDCHELIVLIEEKLSQDTKS</sequence>
<name>A0A382BSW6_9ZZZZ</name>
<dbReference type="InterPro" id="IPR011990">
    <property type="entry name" value="TPR-like_helical_dom_sf"/>
</dbReference>
<proteinExistence type="predicted"/>
<protein>
    <recommendedName>
        <fullName evidence="2">Tetratricopeptide repeat protein</fullName>
    </recommendedName>
</protein>
<gene>
    <name evidence="1" type="ORF">METZ01_LOCUS169780</name>
</gene>
<dbReference type="EMBL" id="UINC01031220">
    <property type="protein sequence ID" value="SVB16926.1"/>
    <property type="molecule type" value="Genomic_DNA"/>
</dbReference>
<accession>A0A382BSW6</accession>
<dbReference type="SUPFAM" id="SSF48452">
    <property type="entry name" value="TPR-like"/>
    <property type="match status" value="1"/>
</dbReference>
<dbReference type="PROSITE" id="PS51257">
    <property type="entry name" value="PROKAR_LIPOPROTEIN"/>
    <property type="match status" value="1"/>
</dbReference>
<dbReference type="Gene3D" id="1.25.40.10">
    <property type="entry name" value="Tetratricopeptide repeat domain"/>
    <property type="match status" value="1"/>
</dbReference>
<evidence type="ECO:0008006" key="2">
    <source>
        <dbReference type="Google" id="ProtNLM"/>
    </source>
</evidence>
<reference evidence="1" key="1">
    <citation type="submission" date="2018-05" db="EMBL/GenBank/DDBJ databases">
        <authorList>
            <person name="Lanie J.A."/>
            <person name="Ng W.-L."/>
            <person name="Kazmierczak K.M."/>
            <person name="Andrzejewski T.M."/>
            <person name="Davidsen T.M."/>
            <person name="Wayne K.J."/>
            <person name="Tettelin H."/>
            <person name="Glass J.I."/>
            <person name="Rusch D."/>
            <person name="Podicherti R."/>
            <person name="Tsui H.-C.T."/>
            <person name="Winkler M.E."/>
        </authorList>
    </citation>
    <scope>NUCLEOTIDE SEQUENCE</scope>
</reference>
<evidence type="ECO:0000313" key="1">
    <source>
        <dbReference type="EMBL" id="SVB16926.1"/>
    </source>
</evidence>